<protein>
    <recommendedName>
        <fullName evidence="3">F-box domain-containing protein</fullName>
    </recommendedName>
</protein>
<evidence type="ECO:0000313" key="2">
    <source>
        <dbReference type="Proteomes" id="UP001222325"/>
    </source>
</evidence>
<evidence type="ECO:0000313" key="1">
    <source>
        <dbReference type="EMBL" id="KAJ7098508.1"/>
    </source>
</evidence>
<accession>A0AAD6UBW0</accession>
<gene>
    <name evidence="1" type="ORF">B0H15DRAFT_580092</name>
</gene>
<sequence>MDIHAEPNQAVIFSVPTEILLEIVSYFYDTPIPYERYRRANRGAEELSTGRFEILRALSLTCRRLRSVFQALVWAHLEALPAPFDGTRRHVSLFKKRMTGILKTPSLPRGVRSILVSLDLSTPNWNLFTLFVRFLQATPNLAALHIVDISDRHAGVLSERLEPHTFPSVTALTIPSSLSRAVASFPALRVLICADSFVSEYDAKVLLRDTSAACPLLECLANLTPSAPVLKSIVTRFPGIQTLRFRHPLKSDALALLQPLHKLQSLEFPFQQQRRGESLERVCDAARALFLTHGHAPMLVEQSAPVADIGDVMIKVSRAVRESM</sequence>
<dbReference type="Proteomes" id="UP001222325">
    <property type="component" value="Unassembled WGS sequence"/>
</dbReference>
<organism evidence="1 2">
    <name type="scientific">Mycena belliarum</name>
    <dbReference type="NCBI Taxonomy" id="1033014"/>
    <lineage>
        <taxon>Eukaryota</taxon>
        <taxon>Fungi</taxon>
        <taxon>Dikarya</taxon>
        <taxon>Basidiomycota</taxon>
        <taxon>Agaricomycotina</taxon>
        <taxon>Agaricomycetes</taxon>
        <taxon>Agaricomycetidae</taxon>
        <taxon>Agaricales</taxon>
        <taxon>Marasmiineae</taxon>
        <taxon>Mycenaceae</taxon>
        <taxon>Mycena</taxon>
    </lineage>
</organism>
<proteinExistence type="predicted"/>
<keyword evidence="2" id="KW-1185">Reference proteome</keyword>
<evidence type="ECO:0008006" key="3">
    <source>
        <dbReference type="Google" id="ProtNLM"/>
    </source>
</evidence>
<comment type="caution">
    <text evidence="1">The sequence shown here is derived from an EMBL/GenBank/DDBJ whole genome shotgun (WGS) entry which is preliminary data.</text>
</comment>
<dbReference type="InterPro" id="IPR032675">
    <property type="entry name" value="LRR_dom_sf"/>
</dbReference>
<dbReference type="AlphaFoldDB" id="A0AAD6UBW0"/>
<dbReference type="EMBL" id="JARJCN010000008">
    <property type="protein sequence ID" value="KAJ7098508.1"/>
    <property type="molecule type" value="Genomic_DNA"/>
</dbReference>
<reference evidence="1" key="1">
    <citation type="submission" date="2023-03" db="EMBL/GenBank/DDBJ databases">
        <title>Massive genome expansion in bonnet fungi (Mycena s.s.) driven by repeated elements and novel gene families across ecological guilds.</title>
        <authorList>
            <consortium name="Lawrence Berkeley National Laboratory"/>
            <person name="Harder C.B."/>
            <person name="Miyauchi S."/>
            <person name="Viragh M."/>
            <person name="Kuo A."/>
            <person name="Thoen E."/>
            <person name="Andreopoulos B."/>
            <person name="Lu D."/>
            <person name="Skrede I."/>
            <person name="Drula E."/>
            <person name="Henrissat B."/>
            <person name="Morin E."/>
            <person name="Kohler A."/>
            <person name="Barry K."/>
            <person name="LaButti K."/>
            <person name="Morin E."/>
            <person name="Salamov A."/>
            <person name="Lipzen A."/>
            <person name="Mereny Z."/>
            <person name="Hegedus B."/>
            <person name="Baldrian P."/>
            <person name="Stursova M."/>
            <person name="Weitz H."/>
            <person name="Taylor A."/>
            <person name="Grigoriev I.V."/>
            <person name="Nagy L.G."/>
            <person name="Martin F."/>
            <person name="Kauserud H."/>
        </authorList>
    </citation>
    <scope>NUCLEOTIDE SEQUENCE</scope>
    <source>
        <strain evidence="1">CBHHK173m</strain>
    </source>
</reference>
<dbReference type="Gene3D" id="3.80.10.10">
    <property type="entry name" value="Ribonuclease Inhibitor"/>
    <property type="match status" value="1"/>
</dbReference>
<name>A0AAD6UBW0_9AGAR</name>